<evidence type="ECO:0000313" key="14">
    <source>
        <dbReference type="EMBL" id="KIL17173.1"/>
    </source>
</evidence>
<dbReference type="AlphaFoldDB" id="A0AB34QS04"/>
<gene>
    <name evidence="14" type="ORF">B4127_2438</name>
</gene>
<dbReference type="InterPro" id="IPR050812">
    <property type="entry name" value="Preph/Arog_dehydrog"/>
</dbReference>
<dbReference type="Pfam" id="PF02153">
    <property type="entry name" value="PDH_N"/>
    <property type="match status" value="1"/>
</dbReference>
<comment type="pathway">
    <text evidence="1">Amino-acid biosynthesis; L-tyrosine biosynthesis; (4-hydroxyphenyl)pyruvate from prephenate (NAD(+) route): step 1/1.</text>
</comment>
<dbReference type="NCBIfam" id="NF005107">
    <property type="entry name" value="PRK06545.1-5"/>
    <property type="match status" value="1"/>
</dbReference>
<name>A0AB34QS04_BACPU</name>
<evidence type="ECO:0000313" key="15">
    <source>
        <dbReference type="Proteomes" id="UP000031978"/>
    </source>
</evidence>
<keyword evidence="11" id="KW-0472">Membrane</keyword>
<dbReference type="Gene3D" id="3.30.70.260">
    <property type="match status" value="1"/>
</dbReference>
<evidence type="ECO:0000256" key="5">
    <source>
        <dbReference type="ARBA" id="ARBA00022498"/>
    </source>
</evidence>
<keyword evidence="11" id="KW-1133">Transmembrane helix</keyword>
<evidence type="ECO:0000259" key="13">
    <source>
        <dbReference type="PROSITE" id="PS51671"/>
    </source>
</evidence>
<dbReference type="Proteomes" id="UP000031978">
    <property type="component" value="Unassembled WGS sequence"/>
</dbReference>
<dbReference type="Pfam" id="PF01842">
    <property type="entry name" value="ACT"/>
    <property type="match status" value="1"/>
</dbReference>
<keyword evidence="9" id="KW-0057">Aromatic amino acid biosynthesis</keyword>
<sequence length="384" mass="43067">MAFLIFAKKQVMNMNDANETILIAGLGLIGGSIALSIKKEYPHKKIVGYDVSKEQMVAATKLGIIDLAADSFAAGLAESATIILATPVQQTVKMLRDIANSGIEREVTITDVGSTKQKVVDFAEKTLPKHYQFIGGHPMAGSHKSGVIAAKDFLFENAFYILTPAKETNRQAVDRLKDLLKGTNAHFIEMTPEEHDGVTSVISHFPHIVAASLVHQAHHFEEQFPLVKRFAAGGFRDITRIASSNPAMWRDILLHNKNKILDRFHEWKKEIDRIETFVQQEDAEGLFSYFQEAKEYRDGLPLRKKGAIPAFYDLYVDVPDHPGVISEITGHLANESISITNIRIIETREDINGILRISFQTEDDRKRAEICIKNRANYDTFYAD</sequence>
<dbReference type="InterPro" id="IPR036291">
    <property type="entry name" value="NAD(P)-bd_dom_sf"/>
</dbReference>
<dbReference type="PANTHER" id="PTHR21363">
    <property type="entry name" value="PREPHENATE DEHYDROGENASE"/>
    <property type="match status" value="1"/>
</dbReference>
<comment type="catalytic activity">
    <reaction evidence="10">
        <text>prephenate + NAD(+) = 3-(4-hydroxyphenyl)pyruvate + CO2 + NADH</text>
        <dbReference type="Rhea" id="RHEA:13869"/>
        <dbReference type="ChEBI" id="CHEBI:16526"/>
        <dbReference type="ChEBI" id="CHEBI:29934"/>
        <dbReference type="ChEBI" id="CHEBI:36242"/>
        <dbReference type="ChEBI" id="CHEBI:57540"/>
        <dbReference type="ChEBI" id="CHEBI:57945"/>
        <dbReference type="EC" id="1.3.1.12"/>
    </reaction>
</comment>
<dbReference type="PROSITE" id="PS51671">
    <property type="entry name" value="ACT"/>
    <property type="match status" value="1"/>
</dbReference>
<dbReference type="EC" id="1.3.1.12" evidence="3"/>
<evidence type="ECO:0000256" key="3">
    <source>
        <dbReference type="ARBA" id="ARBA00012068"/>
    </source>
</evidence>
<feature type="domain" description="ACT" evidence="13">
    <location>
        <begin position="313"/>
        <end position="384"/>
    </location>
</feature>
<feature type="transmembrane region" description="Helical" evidence="11">
    <location>
        <begin position="20"/>
        <end position="37"/>
    </location>
</feature>
<evidence type="ECO:0000256" key="11">
    <source>
        <dbReference type="SAM" id="Phobius"/>
    </source>
</evidence>
<dbReference type="FunFam" id="3.40.50.720:FF:000208">
    <property type="entry name" value="Prephenate dehydrogenase"/>
    <property type="match status" value="1"/>
</dbReference>
<dbReference type="GO" id="GO:0070403">
    <property type="term" value="F:NAD+ binding"/>
    <property type="evidence" value="ECO:0007669"/>
    <property type="project" value="InterPro"/>
</dbReference>
<dbReference type="CDD" id="cd04909">
    <property type="entry name" value="ACT_PDH-BS"/>
    <property type="match status" value="1"/>
</dbReference>
<dbReference type="Gene3D" id="1.10.3660.10">
    <property type="entry name" value="6-phosphogluconate dehydrogenase C-terminal like domain"/>
    <property type="match status" value="1"/>
</dbReference>
<organism evidence="14 15">
    <name type="scientific">Bacillus pumilus</name>
    <name type="common">Bacillus mesentericus</name>
    <dbReference type="NCBI Taxonomy" id="1408"/>
    <lineage>
        <taxon>Bacteria</taxon>
        <taxon>Bacillati</taxon>
        <taxon>Bacillota</taxon>
        <taxon>Bacilli</taxon>
        <taxon>Bacillales</taxon>
        <taxon>Bacillaceae</taxon>
        <taxon>Bacillus</taxon>
    </lineage>
</organism>
<dbReference type="InterPro" id="IPR045865">
    <property type="entry name" value="ACT-like_dom_sf"/>
</dbReference>
<dbReference type="GO" id="GO:0006571">
    <property type="term" value="P:tyrosine biosynthetic process"/>
    <property type="evidence" value="ECO:0007669"/>
    <property type="project" value="UniProtKB-KW"/>
</dbReference>
<proteinExistence type="inferred from homology"/>
<dbReference type="Pfam" id="PF20463">
    <property type="entry name" value="PDH_C"/>
    <property type="match status" value="1"/>
</dbReference>
<evidence type="ECO:0000256" key="9">
    <source>
        <dbReference type="ARBA" id="ARBA00023141"/>
    </source>
</evidence>
<keyword evidence="7 14" id="KW-0560">Oxidoreductase</keyword>
<dbReference type="PANTHER" id="PTHR21363:SF0">
    <property type="entry name" value="PREPHENATE DEHYDROGENASE [NADP(+)]"/>
    <property type="match status" value="1"/>
</dbReference>
<dbReference type="GO" id="GO:0008977">
    <property type="term" value="F:prephenate dehydrogenase (NAD+) activity"/>
    <property type="evidence" value="ECO:0007669"/>
    <property type="project" value="UniProtKB-EC"/>
</dbReference>
<comment type="similarity">
    <text evidence="2">Belongs to the prephenate/arogenate dehydrogenase family.</text>
</comment>
<keyword evidence="8" id="KW-0520">NAD</keyword>
<dbReference type="SUPFAM" id="SSF55021">
    <property type="entry name" value="ACT-like"/>
    <property type="match status" value="1"/>
</dbReference>
<evidence type="ECO:0000256" key="4">
    <source>
        <dbReference type="ARBA" id="ARBA00016891"/>
    </source>
</evidence>
<evidence type="ECO:0000259" key="12">
    <source>
        <dbReference type="PROSITE" id="PS51176"/>
    </source>
</evidence>
<evidence type="ECO:0000256" key="6">
    <source>
        <dbReference type="ARBA" id="ARBA00022605"/>
    </source>
</evidence>
<reference evidence="14 15" key="1">
    <citation type="submission" date="2014-12" db="EMBL/GenBank/DDBJ databases">
        <title>Draft Genome Sequences of Five Spore-Forming Food Isolates of Bacillus pumilus.</title>
        <authorList>
            <person name="de Jong A."/>
            <person name="van Heel A.J."/>
            <person name="Montalban-Lopez M."/>
            <person name="Krawczyk A.O."/>
            <person name="Berendsen E.M."/>
            <person name="Wells-Bennik M."/>
            <person name="Kuipers O.P."/>
        </authorList>
    </citation>
    <scope>NUCLEOTIDE SEQUENCE [LARGE SCALE GENOMIC DNA]</scope>
    <source>
        <strain evidence="14 15">B4127</strain>
    </source>
</reference>
<dbReference type="SUPFAM" id="SSF48179">
    <property type="entry name" value="6-phosphogluconate dehydrogenase C-terminal domain-like"/>
    <property type="match status" value="1"/>
</dbReference>
<dbReference type="GO" id="GO:0004665">
    <property type="term" value="F:prephenate dehydrogenase (NADP+) activity"/>
    <property type="evidence" value="ECO:0007669"/>
    <property type="project" value="InterPro"/>
</dbReference>
<protein>
    <recommendedName>
        <fullName evidence="4">Prephenate dehydrogenase</fullName>
        <ecNumber evidence="3">1.3.1.12</ecNumber>
    </recommendedName>
</protein>
<keyword evidence="6" id="KW-0028">Amino-acid biosynthesis</keyword>
<dbReference type="InterPro" id="IPR003099">
    <property type="entry name" value="Prephen_DH"/>
</dbReference>
<dbReference type="SUPFAM" id="SSF51735">
    <property type="entry name" value="NAD(P)-binding Rossmann-fold domains"/>
    <property type="match status" value="1"/>
</dbReference>
<keyword evidence="5" id="KW-0827">Tyrosine biosynthesis</keyword>
<dbReference type="EMBL" id="JXCL01000029">
    <property type="protein sequence ID" value="KIL17173.1"/>
    <property type="molecule type" value="Genomic_DNA"/>
</dbReference>
<dbReference type="Gene3D" id="3.40.50.720">
    <property type="entry name" value="NAD(P)-binding Rossmann-like Domain"/>
    <property type="match status" value="1"/>
</dbReference>
<dbReference type="InterPro" id="IPR008927">
    <property type="entry name" value="6-PGluconate_DH-like_C_sf"/>
</dbReference>
<dbReference type="FunFam" id="3.30.70.260:FF:000100">
    <property type="entry name" value="Prephenate dehydrogenase"/>
    <property type="match status" value="1"/>
</dbReference>
<accession>A0AB34QS04</accession>
<evidence type="ECO:0000256" key="10">
    <source>
        <dbReference type="ARBA" id="ARBA00049260"/>
    </source>
</evidence>
<dbReference type="FunFam" id="1.10.3660.10:FF:000003">
    <property type="entry name" value="Prephenate dehydrogenase"/>
    <property type="match status" value="1"/>
</dbReference>
<evidence type="ECO:0000256" key="8">
    <source>
        <dbReference type="ARBA" id="ARBA00023027"/>
    </source>
</evidence>
<dbReference type="InterPro" id="IPR002912">
    <property type="entry name" value="ACT_dom"/>
</dbReference>
<evidence type="ECO:0000256" key="1">
    <source>
        <dbReference type="ARBA" id="ARBA00005067"/>
    </source>
</evidence>
<keyword evidence="11" id="KW-0812">Transmembrane</keyword>
<dbReference type="InterPro" id="IPR046825">
    <property type="entry name" value="PDH_C"/>
</dbReference>
<evidence type="ECO:0000256" key="2">
    <source>
        <dbReference type="ARBA" id="ARBA00007964"/>
    </source>
</evidence>
<dbReference type="PROSITE" id="PS51176">
    <property type="entry name" value="PDH_ADH"/>
    <property type="match status" value="1"/>
</dbReference>
<dbReference type="InterPro" id="IPR046826">
    <property type="entry name" value="PDH_N"/>
</dbReference>
<feature type="domain" description="Prephenate/arogenate dehydrogenase" evidence="12">
    <location>
        <begin position="19"/>
        <end position="308"/>
    </location>
</feature>
<comment type="caution">
    <text evidence="14">The sequence shown here is derived from an EMBL/GenBank/DDBJ whole genome shotgun (WGS) entry which is preliminary data.</text>
</comment>
<evidence type="ECO:0000256" key="7">
    <source>
        <dbReference type="ARBA" id="ARBA00023002"/>
    </source>
</evidence>